<gene>
    <name evidence="1" type="primary">orf114</name>
</gene>
<name>A0A386AXE6_9CHLO</name>
<protein>
    <submittedName>
        <fullName evidence="1">Uncharacterized protein</fullName>
    </submittedName>
</protein>
<dbReference type="EMBL" id="MH591087">
    <property type="protein sequence ID" value="AYC64032.1"/>
    <property type="molecule type" value="Genomic_DNA"/>
</dbReference>
<dbReference type="AlphaFoldDB" id="A0A386AXE6"/>
<proteinExistence type="predicted"/>
<geneLocation type="chloroplast" evidence="1"/>
<accession>A0A386AXE6</accession>
<sequence length="114" mass="13385">MYRFYLLNLIFEAIDAYFRGFNVNYQKLSELISKTNATLQKLNKNFFEITQIQPKSVKSGKSFEALLKFQIPKNIWEILPKTKTGLIKFSFKEFGKAKKSFAKKNTICQRRALC</sequence>
<reference evidence="1" key="1">
    <citation type="submission" date="2018-07" db="EMBL/GenBank/DDBJ databases">
        <authorList>
            <person name="Quirk P.G."/>
            <person name="Krulwich T.A."/>
        </authorList>
    </citation>
    <scope>NUCLEOTIDE SEQUENCE</scope>
</reference>
<evidence type="ECO:0000313" key="1">
    <source>
        <dbReference type="EMBL" id="AYC64032.1"/>
    </source>
</evidence>
<organism evidence="1">
    <name type="scientific">Halimeda micronesica</name>
    <dbReference type="NCBI Taxonomy" id="170426"/>
    <lineage>
        <taxon>Eukaryota</taxon>
        <taxon>Viridiplantae</taxon>
        <taxon>Chlorophyta</taxon>
        <taxon>core chlorophytes</taxon>
        <taxon>Ulvophyceae</taxon>
        <taxon>TCBD clade</taxon>
        <taxon>Bryopsidales</taxon>
        <taxon>Halimedineae</taxon>
        <taxon>Halimedaceae</taxon>
        <taxon>Halimedeae</taxon>
        <taxon>Halimeda</taxon>
    </lineage>
</organism>
<keyword evidence="1" id="KW-0150">Chloroplast</keyword>
<reference evidence="1" key="2">
    <citation type="journal article" date="2019" name="Mol. Phylogenet. Evol.">
        <title>Reassessment of the classification of bryopsidales (chlorophyta) based on chloroplast phylogenomic analyses.</title>
        <authorList>
            <person name="Cremen M.C."/>
            <person name="Leliaert F."/>
            <person name="West J."/>
            <person name="Lam D.W."/>
            <person name="Shimada S."/>
            <person name="Lopez-Bautista J.M."/>
            <person name="Verbruggen H."/>
        </authorList>
    </citation>
    <scope>NUCLEOTIDE SEQUENCE</scope>
</reference>
<keyword evidence="1" id="KW-0934">Plastid</keyword>